<evidence type="ECO:0000313" key="1">
    <source>
        <dbReference type="EMBL" id="MBM7550542.1"/>
    </source>
</evidence>
<reference evidence="1 2" key="1">
    <citation type="submission" date="2021-01" db="EMBL/GenBank/DDBJ databases">
        <title>Genomic Encyclopedia of Type Strains, Phase IV (KMG-IV): sequencing the most valuable type-strain genomes for metagenomic binning, comparative biology and taxonomic classification.</title>
        <authorList>
            <person name="Goeker M."/>
        </authorList>
    </citation>
    <scope>NUCLEOTIDE SEQUENCE [LARGE SCALE GENOMIC DNA]</scope>
    <source>
        <strain evidence="1 2">DSM 21461</strain>
    </source>
</reference>
<accession>A0ABS2MKJ9</accession>
<proteinExistence type="predicted"/>
<dbReference type="EMBL" id="JAFBDH010000005">
    <property type="protein sequence ID" value="MBM7550542.1"/>
    <property type="molecule type" value="Genomic_DNA"/>
</dbReference>
<protein>
    <submittedName>
        <fullName evidence="1">Uncharacterized protein</fullName>
    </submittedName>
</protein>
<dbReference type="Proteomes" id="UP000720595">
    <property type="component" value="Unassembled WGS sequence"/>
</dbReference>
<gene>
    <name evidence="1" type="ORF">JOD41_001279</name>
</gene>
<sequence>MISKILESQFDFYDVTGPRKASIEFYQRIIEDLLYEEVQAIVYHEKEEFFEVFFCDEYMAKLLINVAMDSISACTRDVVSQTLSYGEKRRND</sequence>
<organism evidence="1 2">
    <name type="scientific">Peptoniphilus gorbachii</name>
    <dbReference type="NCBI Taxonomy" id="411567"/>
    <lineage>
        <taxon>Bacteria</taxon>
        <taxon>Bacillati</taxon>
        <taxon>Bacillota</taxon>
        <taxon>Tissierellia</taxon>
        <taxon>Tissierellales</taxon>
        <taxon>Peptoniphilaceae</taxon>
        <taxon>Peptoniphilus</taxon>
    </lineage>
</organism>
<evidence type="ECO:0000313" key="2">
    <source>
        <dbReference type="Proteomes" id="UP000720595"/>
    </source>
</evidence>
<keyword evidence="2" id="KW-1185">Reference proteome</keyword>
<name>A0ABS2MKJ9_9FIRM</name>
<dbReference type="RefSeq" id="WP_205052062.1">
    <property type="nucleotide sequence ID" value="NZ_JAFBDH010000005.1"/>
</dbReference>
<comment type="caution">
    <text evidence="1">The sequence shown here is derived from an EMBL/GenBank/DDBJ whole genome shotgun (WGS) entry which is preliminary data.</text>
</comment>